<dbReference type="GO" id="GO:0006338">
    <property type="term" value="P:chromatin remodeling"/>
    <property type="evidence" value="ECO:0007669"/>
    <property type="project" value="TreeGrafter"/>
</dbReference>
<sequence>MPGSPVPARGPAILKVSAPHATTGTSIVTVRQANQGGKSPVMVTSLPAGVRMVVPAQVAQATPMGSSPQMSGMAALAAAAAATQKIPPSTATMQLPAGATIVKTVAMSPGSQTVKVASPVMISNPATRMLKTAAAQVGTSGVATPGTPNRPIITVHKSGTVTVAQQHQVVTTVVGGVTKTITLVKSPLTLGGGGTLLTAANQGQNKVMSGKDVQHWLSNLSNLGKVMSVVQTKPGQTGAVTGQAGSSLQHILQVSITFSYIIQVSNTFSCIIQVSNTFSYVI</sequence>
<name>A0A4W5KIT5_9TELE</name>
<dbReference type="Proteomes" id="UP000314982">
    <property type="component" value="Unassembled WGS sequence"/>
</dbReference>
<proteinExistence type="predicted"/>
<reference evidence="1" key="3">
    <citation type="submission" date="2025-09" db="UniProtKB">
        <authorList>
            <consortium name="Ensembl"/>
        </authorList>
    </citation>
    <scope>IDENTIFICATION</scope>
</reference>
<organism evidence="1 2">
    <name type="scientific">Hucho hucho</name>
    <name type="common">huchen</name>
    <dbReference type="NCBI Taxonomy" id="62062"/>
    <lineage>
        <taxon>Eukaryota</taxon>
        <taxon>Metazoa</taxon>
        <taxon>Chordata</taxon>
        <taxon>Craniata</taxon>
        <taxon>Vertebrata</taxon>
        <taxon>Euteleostomi</taxon>
        <taxon>Actinopterygii</taxon>
        <taxon>Neopterygii</taxon>
        <taxon>Teleostei</taxon>
        <taxon>Protacanthopterygii</taxon>
        <taxon>Salmoniformes</taxon>
        <taxon>Salmonidae</taxon>
        <taxon>Salmoninae</taxon>
        <taxon>Hucho</taxon>
    </lineage>
</organism>
<dbReference type="Ensembl" id="ENSHHUT00000010683.1">
    <property type="protein sequence ID" value="ENSHHUP00000010350.1"/>
    <property type="gene ID" value="ENSHHUG00000006331.1"/>
</dbReference>
<dbReference type="GO" id="GO:0003713">
    <property type="term" value="F:transcription coactivator activity"/>
    <property type="evidence" value="ECO:0007669"/>
    <property type="project" value="TreeGrafter"/>
</dbReference>
<accession>A0A4W5KIT5</accession>
<dbReference type="PANTHER" id="PTHR46003">
    <property type="entry name" value="HOST CELL FACTOR"/>
    <property type="match status" value="1"/>
</dbReference>
<dbReference type="InterPro" id="IPR043536">
    <property type="entry name" value="HCF1/2"/>
</dbReference>
<dbReference type="GO" id="GO:0035097">
    <property type="term" value="C:histone methyltransferase complex"/>
    <property type="evidence" value="ECO:0007669"/>
    <property type="project" value="TreeGrafter"/>
</dbReference>
<evidence type="ECO:0000313" key="1">
    <source>
        <dbReference type="Ensembl" id="ENSHHUP00000010350.1"/>
    </source>
</evidence>
<dbReference type="GeneTree" id="ENSGT00970000197770"/>
<keyword evidence="2" id="KW-1185">Reference proteome</keyword>
<reference evidence="2" key="1">
    <citation type="submission" date="2018-06" db="EMBL/GenBank/DDBJ databases">
        <title>Genome assembly of Danube salmon.</title>
        <authorList>
            <person name="Macqueen D.J."/>
            <person name="Gundappa M.K."/>
        </authorList>
    </citation>
    <scope>NUCLEOTIDE SEQUENCE [LARGE SCALE GENOMIC DNA]</scope>
</reference>
<evidence type="ECO:0000313" key="2">
    <source>
        <dbReference type="Proteomes" id="UP000314982"/>
    </source>
</evidence>
<reference evidence="1" key="2">
    <citation type="submission" date="2025-08" db="UniProtKB">
        <authorList>
            <consortium name="Ensembl"/>
        </authorList>
    </citation>
    <scope>IDENTIFICATION</scope>
</reference>
<dbReference type="STRING" id="62062.ENSHHUP00000010350"/>
<dbReference type="PANTHER" id="PTHR46003:SF3">
    <property type="entry name" value="HOST CELL FACTOR 1"/>
    <property type="match status" value="1"/>
</dbReference>
<dbReference type="AlphaFoldDB" id="A0A4W5KIT5"/>
<protein>
    <submittedName>
        <fullName evidence="1">Uncharacterized protein</fullName>
    </submittedName>
</protein>